<dbReference type="Gene3D" id="3.40.50.1580">
    <property type="entry name" value="Nucleoside phosphorylase domain"/>
    <property type="match status" value="1"/>
</dbReference>
<dbReference type="InterPro" id="IPR035994">
    <property type="entry name" value="Nucleoside_phosphorylase_sf"/>
</dbReference>
<dbReference type="GO" id="GO:0003824">
    <property type="term" value="F:catalytic activity"/>
    <property type="evidence" value="ECO:0007669"/>
    <property type="project" value="InterPro"/>
</dbReference>
<dbReference type="SUPFAM" id="SSF53167">
    <property type="entry name" value="Purine and uridine phosphorylases"/>
    <property type="match status" value="1"/>
</dbReference>
<sequence>MSLPARPSPSQLDYMVGWICVIPEEHYAALEILDEKYASTNIVPAEGDRTSYILGRIGEHDVVINVPATTNYGELHASIIAKNMKSTFPQIRFVLLVGIGGGIPFPHDIRLGDVVLGTQVIPYAFGKETDYGFVRTGRVTIPPECLLVTLTTLEGHRKTREIHISQCVDTISARHGSEPNDYSRPFEDRLYG</sequence>
<dbReference type="eggNOG" id="ENOG502T1YR">
    <property type="taxonomic scope" value="Eukaryota"/>
</dbReference>
<gene>
    <name evidence="1" type="ORF">PVAR5_8436</name>
</gene>
<dbReference type="OrthoDB" id="1577640at2759"/>
<dbReference type="Proteomes" id="UP000018001">
    <property type="component" value="Unassembled WGS sequence"/>
</dbReference>
<comment type="caution">
    <text evidence="1">The sequence shown here is derived from an EMBL/GenBank/DDBJ whole genome shotgun (WGS) entry which is preliminary data.</text>
</comment>
<dbReference type="InterPro" id="IPR053137">
    <property type="entry name" value="NLR-like"/>
</dbReference>
<name>V5GFH2_BYSSN</name>
<reference evidence="2" key="1">
    <citation type="journal article" date="2014" name="Genome Announc.">
        <title>Draft genome sequence of the formaldehyde-resistant fungus Byssochlamys spectabilis No. 5 (anamorph Paecilomyces variotii No. 5) (NBRC109023).</title>
        <authorList>
            <person name="Oka T."/>
            <person name="Ekino K."/>
            <person name="Fukuda K."/>
            <person name="Nomura Y."/>
        </authorList>
    </citation>
    <scope>NUCLEOTIDE SEQUENCE [LARGE SCALE GENOMIC DNA]</scope>
    <source>
        <strain evidence="2">No. 5 / NBRC 109023</strain>
    </source>
</reference>
<dbReference type="PANTHER" id="PTHR46082">
    <property type="entry name" value="ATP/GTP-BINDING PROTEIN-RELATED"/>
    <property type="match status" value="1"/>
</dbReference>
<evidence type="ECO:0000313" key="1">
    <source>
        <dbReference type="EMBL" id="GAD99712.1"/>
    </source>
</evidence>
<evidence type="ECO:0000313" key="2">
    <source>
        <dbReference type="Proteomes" id="UP000018001"/>
    </source>
</evidence>
<proteinExistence type="predicted"/>
<evidence type="ECO:0008006" key="3">
    <source>
        <dbReference type="Google" id="ProtNLM"/>
    </source>
</evidence>
<dbReference type="AlphaFoldDB" id="V5GFH2"/>
<keyword evidence="2" id="KW-1185">Reference proteome</keyword>
<dbReference type="EMBL" id="BAUL01000314">
    <property type="protein sequence ID" value="GAD99712.1"/>
    <property type="molecule type" value="Genomic_DNA"/>
</dbReference>
<dbReference type="PANTHER" id="PTHR46082:SF11">
    <property type="entry name" value="AAA+ ATPASE DOMAIN-CONTAINING PROTEIN-RELATED"/>
    <property type="match status" value="1"/>
</dbReference>
<organism evidence="1 2">
    <name type="scientific">Byssochlamys spectabilis (strain No. 5 / NBRC 109023)</name>
    <name type="common">Paecilomyces variotii</name>
    <dbReference type="NCBI Taxonomy" id="1356009"/>
    <lineage>
        <taxon>Eukaryota</taxon>
        <taxon>Fungi</taxon>
        <taxon>Dikarya</taxon>
        <taxon>Ascomycota</taxon>
        <taxon>Pezizomycotina</taxon>
        <taxon>Eurotiomycetes</taxon>
        <taxon>Eurotiomycetidae</taxon>
        <taxon>Eurotiales</taxon>
        <taxon>Thermoascaceae</taxon>
        <taxon>Paecilomyces</taxon>
    </lineage>
</organism>
<dbReference type="GO" id="GO:0009116">
    <property type="term" value="P:nucleoside metabolic process"/>
    <property type="evidence" value="ECO:0007669"/>
    <property type="project" value="InterPro"/>
</dbReference>
<dbReference type="HOGENOM" id="CLU_000288_34_12_1"/>
<protein>
    <recommendedName>
        <fullName evidence="3">Nucleoside phosphorylase domain-containing protein</fullName>
    </recommendedName>
</protein>
<dbReference type="InParanoid" id="V5GFH2"/>
<accession>V5GFH2</accession>